<name>A0A7W3TDD0_9ACTN</name>
<dbReference type="AlphaFoldDB" id="A0A7W3TDD0"/>
<organism evidence="2 3">
    <name type="scientific">Streptomyces alkaliphilus</name>
    <dbReference type="NCBI Taxonomy" id="1472722"/>
    <lineage>
        <taxon>Bacteria</taxon>
        <taxon>Bacillati</taxon>
        <taxon>Actinomycetota</taxon>
        <taxon>Actinomycetes</taxon>
        <taxon>Kitasatosporales</taxon>
        <taxon>Streptomycetaceae</taxon>
        <taxon>Streptomyces</taxon>
    </lineage>
</organism>
<keyword evidence="2" id="KW-0808">Transferase</keyword>
<sequence length="264" mass="29701">MSRSDPPEVPLTGGNVSAGVVRVGDTVRRPAGPWTPAVHALLHHLHAVGFTAVPRPLGIDERGREVLTFAPGEPVWPDRFALLDPPERLTRIGRLIRAFHDAVRDFTPPPDARWQRLIPAEGEPEIIAHHDLAPWNLVADGDAAWTFIDWDAAAPGTRLWDLAYAAHGFVPLSADAALRERGTGPDHRLRTLIDAYGLDETERRALVPGLARRARSMHDFLRERAALGEQPWARLWREGHGQVWWNDAEWTERHEARWLRSLLD</sequence>
<dbReference type="Pfam" id="PF01636">
    <property type="entry name" value="APH"/>
    <property type="match status" value="1"/>
</dbReference>
<dbReference type="InterPro" id="IPR011009">
    <property type="entry name" value="Kinase-like_dom_sf"/>
</dbReference>
<evidence type="ECO:0000259" key="1">
    <source>
        <dbReference type="Pfam" id="PF01636"/>
    </source>
</evidence>
<dbReference type="EMBL" id="VKHT01000291">
    <property type="protein sequence ID" value="MBB0244688.1"/>
    <property type="molecule type" value="Genomic_DNA"/>
</dbReference>
<dbReference type="Gene3D" id="3.90.1200.10">
    <property type="match status" value="1"/>
</dbReference>
<evidence type="ECO:0000313" key="2">
    <source>
        <dbReference type="EMBL" id="MBB0244688.1"/>
    </source>
</evidence>
<dbReference type="Proteomes" id="UP000538929">
    <property type="component" value="Unassembled WGS sequence"/>
</dbReference>
<dbReference type="InterPro" id="IPR002575">
    <property type="entry name" value="Aminoglycoside_PTrfase"/>
</dbReference>
<dbReference type="SUPFAM" id="SSF56112">
    <property type="entry name" value="Protein kinase-like (PK-like)"/>
    <property type="match status" value="1"/>
</dbReference>
<keyword evidence="3" id="KW-1185">Reference proteome</keyword>
<evidence type="ECO:0000313" key="3">
    <source>
        <dbReference type="Proteomes" id="UP000538929"/>
    </source>
</evidence>
<reference evidence="3" key="1">
    <citation type="submission" date="2019-10" db="EMBL/GenBank/DDBJ databases">
        <title>Streptomyces sp. nov., a novel actinobacterium isolated from alkaline environment.</title>
        <authorList>
            <person name="Golinska P."/>
        </authorList>
    </citation>
    <scope>NUCLEOTIDE SEQUENCE [LARGE SCALE GENOMIC DNA]</scope>
    <source>
        <strain evidence="3">DSM 42118</strain>
    </source>
</reference>
<feature type="domain" description="Aminoglycoside phosphotransferase" evidence="1">
    <location>
        <begin position="112"/>
        <end position="174"/>
    </location>
</feature>
<protein>
    <submittedName>
        <fullName evidence="2">Phosphotransferase</fullName>
    </submittedName>
</protein>
<proteinExistence type="predicted"/>
<gene>
    <name evidence="2" type="ORF">FNQ90_11375</name>
</gene>
<dbReference type="GO" id="GO:0016740">
    <property type="term" value="F:transferase activity"/>
    <property type="evidence" value="ECO:0007669"/>
    <property type="project" value="UniProtKB-KW"/>
</dbReference>
<accession>A0A7W3TDD0</accession>
<comment type="caution">
    <text evidence="2">The sequence shown here is derived from an EMBL/GenBank/DDBJ whole genome shotgun (WGS) entry which is preliminary data.</text>
</comment>